<name>A0A453H577_AEGTS</name>
<reference evidence="1" key="5">
    <citation type="journal article" date="2021" name="G3 (Bethesda)">
        <title>Aegilops tauschii genome assembly Aet v5.0 features greater sequence contiguity and improved annotation.</title>
        <authorList>
            <person name="Wang L."/>
            <person name="Zhu T."/>
            <person name="Rodriguez J.C."/>
            <person name="Deal K.R."/>
            <person name="Dubcovsky J."/>
            <person name="McGuire P.E."/>
            <person name="Lux T."/>
            <person name="Spannagl M."/>
            <person name="Mayer K.F.X."/>
            <person name="Baldrich P."/>
            <person name="Meyers B.C."/>
            <person name="Huo N."/>
            <person name="Gu Y.Q."/>
            <person name="Zhou H."/>
            <person name="Devos K.M."/>
            <person name="Bennetzen J.L."/>
            <person name="Unver T."/>
            <person name="Budak H."/>
            <person name="Gulick P.J."/>
            <person name="Galiba G."/>
            <person name="Kalapos B."/>
            <person name="Nelson D.R."/>
            <person name="Li P."/>
            <person name="You F.M."/>
            <person name="Luo M.C."/>
            <person name="Dvorak J."/>
        </authorList>
    </citation>
    <scope>NUCLEOTIDE SEQUENCE [LARGE SCALE GENOMIC DNA]</scope>
    <source>
        <strain evidence="1">cv. AL8/78</strain>
    </source>
</reference>
<dbReference type="EnsemblPlants" id="AET4Gv20069200.22">
    <property type="protein sequence ID" value="AET4Gv20069200.22"/>
    <property type="gene ID" value="AET4Gv20069200"/>
</dbReference>
<keyword evidence="2" id="KW-1185">Reference proteome</keyword>
<evidence type="ECO:0000313" key="2">
    <source>
        <dbReference type="Proteomes" id="UP000015105"/>
    </source>
</evidence>
<protein>
    <submittedName>
        <fullName evidence="1">Uncharacterized protein</fullName>
    </submittedName>
</protein>
<dbReference type="Proteomes" id="UP000015105">
    <property type="component" value="Chromosome 4D"/>
</dbReference>
<reference evidence="1" key="3">
    <citation type="journal article" date="2017" name="Nature">
        <title>Genome sequence of the progenitor of the wheat D genome Aegilops tauschii.</title>
        <authorList>
            <person name="Luo M.C."/>
            <person name="Gu Y.Q."/>
            <person name="Puiu D."/>
            <person name="Wang H."/>
            <person name="Twardziok S.O."/>
            <person name="Deal K.R."/>
            <person name="Huo N."/>
            <person name="Zhu T."/>
            <person name="Wang L."/>
            <person name="Wang Y."/>
            <person name="McGuire P.E."/>
            <person name="Liu S."/>
            <person name="Long H."/>
            <person name="Ramasamy R.K."/>
            <person name="Rodriguez J.C."/>
            <person name="Van S.L."/>
            <person name="Yuan L."/>
            <person name="Wang Z."/>
            <person name="Xia Z."/>
            <person name="Xiao L."/>
            <person name="Anderson O.D."/>
            <person name="Ouyang S."/>
            <person name="Liang Y."/>
            <person name="Zimin A.V."/>
            <person name="Pertea G."/>
            <person name="Qi P."/>
            <person name="Bennetzen J.L."/>
            <person name="Dai X."/>
            <person name="Dawson M.W."/>
            <person name="Muller H.G."/>
            <person name="Kugler K."/>
            <person name="Rivarola-Duarte L."/>
            <person name="Spannagl M."/>
            <person name="Mayer K.F.X."/>
            <person name="Lu F.H."/>
            <person name="Bevan M.W."/>
            <person name="Leroy P."/>
            <person name="Li P."/>
            <person name="You F.M."/>
            <person name="Sun Q."/>
            <person name="Liu Z."/>
            <person name="Lyons E."/>
            <person name="Wicker T."/>
            <person name="Salzberg S.L."/>
            <person name="Devos K.M."/>
            <person name="Dvorak J."/>
        </authorList>
    </citation>
    <scope>NUCLEOTIDE SEQUENCE [LARGE SCALE GENOMIC DNA]</scope>
    <source>
        <strain evidence="1">cv. AL8/78</strain>
    </source>
</reference>
<dbReference type="Gramene" id="AET4Gv20069200.22">
    <property type="protein sequence ID" value="AET4Gv20069200.22"/>
    <property type="gene ID" value="AET4Gv20069200"/>
</dbReference>
<reference evidence="2" key="2">
    <citation type="journal article" date="2017" name="Nat. Plants">
        <title>The Aegilops tauschii genome reveals multiple impacts of transposons.</title>
        <authorList>
            <person name="Zhao G."/>
            <person name="Zou C."/>
            <person name="Li K."/>
            <person name="Wang K."/>
            <person name="Li T."/>
            <person name="Gao L."/>
            <person name="Zhang X."/>
            <person name="Wang H."/>
            <person name="Yang Z."/>
            <person name="Liu X."/>
            <person name="Jiang W."/>
            <person name="Mao L."/>
            <person name="Kong X."/>
            <person name="Jiao Y."/>
            <person name="Jia J."/>
        </authorList>
    </citation>
    <scope>NUCLEOTIDE SEQUENCE [LARGE SCALE GENOMIC DNA]</scope>
    <source>
        <strain evidence="2">cv. AL8/78</strain>
    </source>
</reference>
<accession>A0A453H577</accession>
<evidence type="ECO:0000313" key="1">
    <source>
        <dbReference type="EnsemblPlants" id="AET4Gv20069200.22"/>
    </source>
</evidence>
<organism evidence="1 2">
    <name type="scientific">Aegilops tauschii subsp. strangulata</name>
    <name type="common">Goatgrass</name>
    <dbReference type="NCBI Taxonomy" id="200361"/>
    <lineage>
        <taxon>Eukaryota</taxon>
        <taxon>Viridiplantae</taxon>
        <taxon>Streptophyta</taxon>
        <taxon>Embryophyta</taxon>
        <taxon>Tracheophyta</taxon>
        <taxon>Spermatophyta</taxon>
        <taxon>Magnoliopsida</taxon>
        <taxon>Liliopsida</taxon>
        <taxon>Poales</taxon>
        <taxon>Poaceae</taxon>
        <taxon>BOP clade</taxon>
        <taxon>Pooideae</taxon>
        <taxon>Triticodae</taxon>
        <taxon>Triticeae</taxon>
        <taxon>Triticinae</taxon>
        <taxon>Aegilops</taxon>
    </lineage>
</organism>
<reference evidence="2" key="1">
    <citation type="journal article" date="2014" name="Science">
        <title>Ancient hybridizations among the ancestral genomes of bread wheat.</title>
        <authorList>
            <consortium name="International Wheat Genome Sequencing Consortium,"/>
            <person name="Marcussen T."/>
            <person name="Sandve S.R."/>
            <person name="Heier L."/>
            <person name="Spannagl M."/>
            <person name="Pfeifer M."/>
            <person name="Jakobsen K.S."/>
            <person name="Wulff B.B."/>
            <person name="Steuernagel B."/>
            <person name="Mayer K.F."/>
            <person name="Olsen O.A."/>
        </authorList>
    </citation>
    <scope>NUCLEOTIDE SEQUENCE [LARGE SCALE GENOMIC DNA]</scope>
    <source>
        <strain evidence="2">cv. AL8/78</strain>
    </source>
</reference>
<reference evidence="1" key="4">
    <citation type="submission" date="2019-03" db="UniProtKB">
        <authorList>
            <consortium name="EnsemblPlants"/>
        </authorList>
    </citation>
    <scope>IDENTIFICATION</scope>
</reference>
<sequence>SSALAHPPILLPTTPIRARSLLSSLPPPPVSPMAMRPPSFFGGLRARELSGGRGSARASAARLPYLSDLSSDPGDRGCGVISVEHSGDAAIPFAVSFCKVR</sequence>
<dbReference type="AlphaFoldDB" id="A0A453H577"/>
<proteinExistence type="predicted"/>